<dbReference type="PANTHER" id="PTHR43861">
    <property type="entry name" value="TRANS-ACONITATE 2-METHYLTRANSFERASE-RELATED"/>
    <property type="match status" value="1"/>
</dbReference>
<sequence length="238" mass="27607">VYSFVDYDINFYLQKASSIKGNILEIGCGTGRITIPLMENGANITGIDSSQKMIDMLGTKVANNKVPIKIIKQDVRDLELAQKFSLVIFPYRGFQSLLTVEDQVNALNSLRNHLEPGGKLIITLFVPGKDLFDQRSDIFYHLRDSRYQEDNGYRSLHHRTEFDHHNQLIHTQISITEHIGDYLISKRYADFTLRYLYTDEARYLFEYCGFRIEEIAGDYDGTPYDRDSEETIWSLVVR</sequence>
<evidence type="ECO:0000259" key="2">
    <source>
        <dbReference type="Pfam" id="PF13649"/>
    </source>
</evidence>
<dbReference type="Pfam" id="PF13649">
    <property type="entry name" value="Methyltransf_25"/>
    <property type="match status" value="1"/>
</dbReference>
<name>A0A381QDE4_9ZZZZ</name>
<organism evidence="3">
    <name type="scientific">marine metagenome</name>
    <dbReference type="NCBI Taxonomy" id="408172"/>
    <lineage>
        <taxon>unclassified sequences</taxon>
        <taxon>metagenomes</taxon>
        <taxon>ecological metagenomes</taxon>
    </lineage>
</organism>
<dbReference type="Gene3D" id="3.40.50.150">
    <property type="entry name" value="Vaccinia Virus protein VP39"/>
    <property type="match status" value="1"/>
</dbReference>
<feature type="domain" description="Methyltransferase" evidence="2">
    <location>
        <begin position="23"/>
        <end position="118"/>
    </location>
</feature>
<evidence type="ECO:0000313" key="3">
    <source>
        <dbReference type="EMBL" id="SUZ77345.1"/>
    </source>
</evidence>
<evidence type="ECO:0000256" key="1">
    <source>
        <dbReference type="ARBA" id="ARBA00022679"/>
    </source>
</evidence>
<feature type="non-terminal residue" evidence="3">
    <location>
        <position position="1"/>
    </location>
</feature>
<dbReference type="CDD" id="cd02440">
    <property type="entry name" value="AdoMet_MTases"/>
    <property type="match status" value="1"/>
</dbReference>
<dbReference type="GO" id="GO:0016740">
    <property type="term" value="F:transferase activity"/>
    <property type="evidence" value="ECO:0007669"/>
    <property type="project" value="UniProtKB-KW"/>
</dbReference>
<proteinExistence type="predicted"/>
<keyword evidence="1" id="KW-0808">Transferase</keyword>
<dbReference type="InterPro" id="IPR041698">
    <property type="entry name" value="Methyltransf_25"/>
</dbReference>
<dbReference type="Gene3D" id="2.20.25.110">
    <property type="entry name" value="S-adenosyl-L-methionine-dependent methyltransferases"/>
    <property type="match status" value="1"/>
</dbReference>
<dbReference type="InterPro" id="IPR029063">
    <property type="entry name" value="SAM-dependent_MTases_sf"/>
</dbReference>
<dbReference type="EMBL" id="UINC01001313">
    <property type="protein sequence ID" value="SUZ77345.1"/>
    <property type="molecule type" value="Genomic_DNA"/>
</dbReference>
<gene>
    <name evidence="3" type="ORF">METZ01_LOCUS30199</name>
</gene>
<dbReference type="AlphaFoldDB" id="A0A381QDE4"/>
<reference evidence="3" key="1">
    <citation type="submission" date="2018-05" db="EMBL/GenBank/DDBJ databases">
        <authorList>
            <person name="Lanie J.A."/>
            <person name="Ng W.-L."/>
            <person name="Kazmierczak K.M."/>
            <person name="Andrzejewski T.M."/>
            <person name="Davidsen T.M."/>
            <person name="Wayne K.J."/>
            <person name="Tettelin H."/>
            <person name="Glass J.I."/>
            <person name="Rusch D."/>
            <person name="Podicherti R."/>
            <person name="Tsui H.-C.T."/>
            <person name="Winkler M.E."/>
        </authorList>
    </citation>
    <scope>NUCLEOTIDE SEQUENCE</scope>
</reference>
<protein>
    <recommendedName>
        <fullName evidence="2">Methyltransferase domain-containing protein</fullName>
    </recommendedName>
</protein>
<accession>A0A381QDE4</accession>
<dbReference type="SUPFAM" id="SSF53335">
    <property type="entry name" value="S-adenosyl-L-methionine-dependent methyltransferases"/>
    <property type="match status" value="1"/>
</dbReference>